<proteinExistence type="inferred from homology"/>
<keyword evidence="6 9" id="KW-0804">Transcription</keyword>
<sequence length="376" mass="42021">MSSFVSRENDPKAQYFYSRKEKSLGLLCTNFLSLYDRQDVESIGLDDAANRLGVERRRIYDIVNILESVGILARKAKNQYSWKGFGAIPRALEELKEEGLRENFNISDCCNFVKSLDDIEEGGSSNSKSDGQDRSSGLSKNDNRREKSLGLLTQNFIKLFLCSDADLISLDCAAMALLGDGHNSTAMRNNSAAKVRRLYDIANVLSSMNLIEKTPHPESRKPAFRWLGVKGKLKNASATAMDVQQPKKREFGTDVTNYSLKRNKADSSTDWKSNQNINMPLHMKPGDLENNGDGLEQNSKHSSKGFVFGPFTPASAPGVGGSANKIMKPTQDWESLASTFRPQYRNQALSDLFGHYVEAWKSWYVEVAGKKQMNSR</sequence>
<dbReference type="FunFam" id="1.10.10.10:FF:000295">
    <property type="entry name" value="E2F transcription factor-like E2FE"/>
    <property type="match status" value="1"/>
</dbReference>
<dbReference type="GO" id="GO:0000981">
    <property type="term" value="F:DNA-binding transcription factor activity, RNA polymerase II-specific"/>
    <property type="evidence" value="ECO:0007669"/>
    <property type="project" value="TreeGrafter"/>
</dbReference>
<evidence type="ECO:0000256" key="8">
    <source>
        <dbReference type="ARBA" id="ARBA00023306"/>
    </source>
</evidence>
<feature type="region of interest" description="Disordered" evidence="10">
    <location>
        <begin position="121"/>
        <end position="143"/>
    </location>
</feature>
<dbReference type="FunFam" id="1.10.10.10:FF:000073">
    <property type="entry name" value="E2F transcription factor 8"/>
    <property type="match status" value="1"/>
</dbReference>
<dbReference type="InterPro" id="IPR036390">
    <property type="entry name" value="WH_DNA-bd_sf"/>
</dbReference>
<dbReference type="PANTHER" id="PTHR12081">
    <property type="entry name" value="TRANSCRIPTION FACTOR E2F"/>
    <property type="match status" value="1"/>
</dbReference>
<gene>
    <name evidence="12" type="ORF">PVL29_019222</name>
</gene>
<dbReference type="InterPro" id="IPR036388">
    <property type="entry name" value="WH-like_DNA-bd_sf"/>
</dbReference>
<feature type="domain" description="E2F/DP family winged-helix DNA-binding" evidence="11">
    <location>
        <begin position="19"/>
        <end position="84"/>
    </location>
</feature>
<keyword evidence="13" id="KW-1185">Reference proteome</keyword>
<evidence type="ECO:0000256" key="5">
    <source>
        <dbReference type="ARBA" id="ARBA00023125"/>
    </source>
</evidence>
<evidence type="ECO:0000256" key="2">
    <source>
        <dbReference type="ARBA" id="ARBA00010940"/>
    </source>
</evidence>
<dbReference type="PANTHER" id="PTHR12081:SF7">
    <property type="entry name" value="TRANSCRIPTION FACTOR EFL-3"/>
    <property type="match status" value="1"/>
</dbReference>
<keyword evidence="8" id="KW-0131">Cell cycle</keyword>
<organism evidence="12 13">
    <name type="scientific">Vitis rotundifolia</name>
    <name type="common">Muscadine grape</name>
    <dbReference type="NCBI Taxonomy" id="103349"/>
    <lineage>
        <taxon>Eukaryota</taxon>
        <taxon>Viridiplantae</taxon>
        <taxon>Streptophyta</taxon>
        <taxon>Embryophyta</taxon>
        <taxon>Tracheophyta</taxon>
        <taxon>Spermatophyta</taxon>
        <taxon>Magnoliopsida</taxon>
        <taxon>eudicotyledons</taxon>
        <taxon>Gunneridae</taxon>
        <taxon>Pentapetalae</taxon>
        <taxon>rosids</taxon>
        <taxon>Vitales</taxon>
        <taxon>Vitaceae</taxon>
        <taxon>Viteae</taxon>
        <taxon>Vitis</taxon>
    </lineage>
</organism>
<evidence type="ECO:0000313" key="12">
    <source>
        <dbReference type="EMBL" id="KAJ9683557.1"/>
    </source>
</evidence>
<evidence type="ECO:0000256" key="10">
    <source>
        <dbReference type="SAM" id="MobiDB-lite"/>
    </source>
</evidence>
<dbReference type="GO" id="GO:0090575">
    <property type="term" value="C:RNA polymerase II transcription regulator complex"/>
    <property type="evidence" value="ECO:0007669"/>
    <property type="project" value="TreeGrafter"/>
</dbReference>
<feature type="compositionally biased region" description="Polar residues" evidence="10">
    <location>
        <begin position="123"/>
        <end position="140"/>
    </location>
</feature>
<keyword evidence="4 9" id="KW-0805">Transcription regulation</keyword>
<evidence type="ECO:0000256" key="1">
    <source>
        <dbReference type="ARBA" id="ARBA00004123"/>
    </source>
</evidence>
<dbReference type="SUPFAM" id="SSF46785">
    <property type="entry name" value="Winged helix' DNA-binding domain"/>
    <property type="match status" value="2"/>
</dbReference>
<comment type="subcellular location">
    <subcellularLocation>
        <location evidence="1 9">Nucleus</location>
    </subcellularLocation>
</comment>
<dbReference type="GO" id="GO:0000978">
    <property type="term" value="F:RNA polymerase II cis-regulatory region sequence-specific DNA binding"/>
    <property type="evidence" value="ECO:0007669"/>
    <property type="project" value="InterPro"/>
</dbReference>
<evidence type="ECO:0000256" key="4">
    <source>
        <dbReference type="ARBA" id="ARBA00023015"/>
    </source>
</evidence>
<keyword evidence="5 9" id="KW-0238">DNA-binding</keyword>
<evidence type="ECO:0000256" key="3">
    <source>
        <dbReference type="ARBA" id="ARBA00022491"/>
    </source>
</evidence>
<dbReference type="Proteomes" id="UP001168098">
    <property type="component" value="Unassembled WGS sequence"/>
</dbReference>
<dbReference type="Pfam" id="PF02319">
    <property type="entry name" value="WHD_E2F_TDP"/>
    <property type="match status" value="2"/>
</dbReference>
<protein>
    <recommendedName>
        <fullName evidence="11">E2F/DP family winged-helix DNA-binding domain-containing protein</fullName>
    </recommendedName>
</protein>
<dbReference type="EMBL" id="JARBHA010000014">
    <property type="protein sequence ID" value="KAJ9683557.1"/>
    <property type="molecule type" value="Genomic_DNA"/>
</dbReference>
<evidence type="ECO:0000256" key="7">
    <source>
        <dbReference type="ARBA" id="ARBA00023242"/>
    </source>
</evidence>
<feature type="domain" description="E2F/DP family winged-helix DNA-binding" evidence="11">
    <location>
        <begin position="144"/>
        <end position="228"/>
    </location>
</feature>
<reference evidence="12 13" key="1">
    <citation type="journal article" date="2023" name="BMC Biotechnol.">
        <title>Vitis rotundifolia cv Carlos genome sequencing.</title>
        <authorList>
            <person name="Huff M."/>
            <person name="Hulse-Kemp A."/>
            <person name="Scheffler B."/>
            <person name="Youngblood R."/>
            <person name="Simpson S."/>
            <person name="Babiker E."/>
            <person name="Staton M."/>
        </authorList>
    </citation>
    <scope>NUCLEOTIDE SEQUENCE [LARGE SCALE GENOMIC DNA]</scope>
    <source>
        <tissue evidence="12">Leaf</tissue>
    </source>
</reference>
<dbReference type="AlphaFoldDB" id="A0AA39DIP9"/>
<keyword evidence="7 9" id="KW-0539">Nucleus</keyword>
<evidence type="ECO:0000256" key="9">
    <source>
        <dbReference type="RuleBase" id="RU003796"/>
    </source>
</evidence>
<dbReference type="InterPro" id="IPR003316">
    <property type="entry name" value="E2F_WHTH_DNA-bd_dom"/>
</dbReference>
<name>A0AA39DIP9_VITRO</name>
<comment type="caution">
    <text evidence="12">The sequence shown here is derived from an EMBL/GenBank/DDBJ whole genome shotgun (WGS) entry which is preliminary data.</text>
</comment>
<evidence type="ECO:0000313" key="13">
    <source>
        <dbReference type="Proteomes" id="UP001168098"/>
    </source>
</evidence>
<dbReference type="InterPro" id="IPR015633">
    <property type="entry name" value="E2F"/>
</dbReference>
<evidence type="ECO:0000256" key="6">
    <source>
        <dbReference type="ARBA" id="ARBA00023163"/>
    </source>
</evidence>
<accession>A0AA39DIP9</accession>
<dbReference type="SMART" id="SM01372">
    <property type="entry name" value="E2F_TDP"/>
    <property type="match status" value="2"/>
</dbReference>
<keyword evidence="3" id="KW-0678">Repressor</keyword>
<comment type="similarity">
    <text evidence="2 9">Belongs to the E2F/DP family.</text>
</comment>
<evidence type="ECO:0000259" key="11">
    <source>
        <dbReference type="SMART" id="SM01372"/>
    </source>
</evidence>
<dbReference type="Gene3D" id="1.10.10.10">
    <property type="entry name" value="Winged helix-like DNA-binding domain superfamily/Winged helix DNA-binding domain"/>
    <property type="match status" value="2"/>
</dbReference>